<reference evidence="1 2" key="1">
    <citation type="journal article" date="2022" name="New Phytol.">
        <title>Ecological generalism drives hyperdiversity of secondary metabolite gene clusters in xylarialean endophytes.</title>
        <authorList>
            <person name="Franco M.E.E."/>
            <person name="Wisecaver J.H."/>
            <person name="Arnold A.E."/>
            <person name="Ju Y.M."/>
            <person name="Slot J.C."/>
            <person name="Ahrendt S."/>
            <person name="Moore L.P."/>
            <person name="Eastman K.E."/>
            <person name="Scott K."/>
            <person name="Konkel Z."/>
            <person name="Mondo S.J."/>
            <person name="Kuo A."/>
            <person name="Hayes R.D."/>
            <person name="Haridas S."/>
            <person name="Andreopoulos B."/>
            <person name="Riley R."/>
            <person name="LaButti K."/>
            <person name="Pangilinan J."/>
            <person name="Lipzen A."/>
            <person name="Amirebrahimi M."/>
            <person name="Yan J."/>
            <person name="Adam C."/>
            <person name="Keymanesh K."/>
            <person name="Ng V."/>
            <person name="Louie K."/>
            <person name="Northen T."/>
            <person name="Drula E."/>
            <person name="Henrissat B."/>
            <person name="Hsieh H.M."/>
            <person name="Youens-Clark K."/>
            <person name="Lutzoni F."/>
            <person name="Miadlikowska J."/>
            <person name="Eastwood D.C."/>
            <person name="Hamelin R.C."/>
            <person name="Grigoriev I.V."/>
            <person name="U'Ren J.M."/>
        </authorList>
    </citation>
    <scope>NUCLEOTIDE SEQUENCE [LARGE SCALE GENOMIC DNA]</scope>
    <source>
        <strain evidence="1 2">ER1909</strain>
    </source>
</reference>
<comment type="caution">
    <text evidence="1">The sequence shown here is derived from an EMBL/GenBank/DDBJ whole genome shotgun (WGS) entry which is preliminary data.</text>
</comment>
<keyword evidence="2" id="KW-1185">Reference proteome</keyword>
<dbReference type="Proteomes" id="UP001497680">
    <property type="component" value="Unassembled WGS sequence"/>
</dbReference>
<gene>
    <name evidence="1" type="ORF">F4821DRAFT_204035</name>
</gene>
<accession>A0ACC0CR87</accession>
<sequence>MPDWRADYLTSLQEAERNNPVNKDLVDACSQLADRVAALEAEKASWQGSKPALALSEKPPASKVTSTADAASSDANTVQIKLELAEALRSKGQLQSRLKVAEGELQKLRSKTKVDNKRISDLTIERNTLMAKLKDRNEELVGKNKMLKDIQDENLTLNIQLDVMEQKVAKVAAENKELVDRWMKRMRHEADAMNIENETPSSRSRR</sequence>
<name>A0ACC0CR87_9PEZI</name>
<protein>
    <submittedName>
        <fullName evidence="1">Autophagy protein 16</fullName>
    </submittedName>
</protein>
<proteinExistence type="predicted"/>
<dbReference type="EMBL" id="MU394361">
    <property type="protein sequence ID" value="KAI6082897.1"/>
    <property type="molecule type" value="Genomic_DNA"/>
</dbReference>
<organism evidence="1 2">
    <name type="scientific">Hypoxylon rubiginosum</name>
    <dbReference type="NCBI Taxonomy" id="110542"/>
    <lineage>
        <taxon>Eukaryota</taxon>
        <taxon>Fungi</taxon>
        <taxon>Dikarya</taxon>
        <taxon>Ascomycota</taxon>
        <taxon>Pezizomycotina</taxon>
        <taxon>Sordariomycetes</taxon>
        <taxon>Xylariomycetidae</taxon>
        <taxon>Xylariales</taxon>
        <taxon>Hypoxylaceae</taxon>
        <taxon>Hypoxylon</taxon>
    </lineage>
</organism>
<evidence type="ECO:0000313" key="2">
    <source>
        <dbReference type="Proteomes" id="UP001497680"/>
    </source>
</evidence>
<evidence type="ECO:0000313" key="1">
    <source>
        <dbReference type="EMBL" id="KAI6082897.1"/>
    </source>
</evidence>